<protein>
    <submittedName>
        <fullName evidence="1">Uncharacterized protein</fullName>
    </submittedName>
</protein>
<dbReference type="EnsemblPlants" id="Solyc11g072370.1.1">
    <property type="protein sequence ID" value="Solyc11g072370.1.1.1"/>
    <property type="gene ID" value="Solyc11g072370.1"/>
</dbReference>
<reference evidence="1" key="2">
    <citation type="submission" date="2019-01" db="UniProtKB">
        <authorList>
            <consortium name="EnsemblPlants"/>
        </authorList>
    </citation>
    <scope>IDENTIFICATION</scope>
    <source>
        <strain evidence="1">cv. Heinz 1706</strain>
    </source>
</reference>
<accession>A0A3Q7JQH0</accession>
<dbReference type="PaxDb" id="4081-Solyc11g072370.1.1"/>
<proteinExistence type="predicted"/>
<evidence type="ECO:0000313" key="1">
    <source>
        <dbReference type="EnsemblPlants" id="Solyc11g072370.1.1.1"/>
    </source>
</evidence>
<dbReference type="AlphaFoldDB" id="A0A3Q7JQH0"/>
<organism evidence="1">
    <name type="scientific">Solanum lycopersicum</name>
    <name type="common">Tomato</name>
    <name type="synonym">Lycopersicon esculentum</name>
    <dbReference type="NCBI Taxonomy" id="4081"/>
    <lineage>
        <taxon>Eukaryota</taxon>
        <taxon>Viridiplantae</taxon>
        <taxon>Streptophyta</taxon>
        <taxon>Embryophyta</taxon>
        <taxon>Tracheophyta</taxon>
        <taxon>Spermatophyta</taxon>
        <taxon>Magnoliopsida</taxon>
        <taxon>eudicotyledons</taxon>
        <taxon>Gunneridae</taxon>
        <taxon>Pentapetalae</taxon>
        <taxon>asterids</taxon>
        <taxon>lamiids</taxon>
        <taxon>Solanales</taxon>
        <taxon>Solanaceae</taxon>
        <taxon>Solanoideae</taxon>
        <taxon>Solaneae</taxon>
        <taxon>Solanum</taxon>
        <taxon>Solanum subgen. Lycopersicon</taxon>
    </lineage>
</organism>
<reference evidence="1" key="1">
    <citation type="journal article" date="2012" name="Nature">
        <title>The tomato genome sequence provides insights into fleshy fruit evolution.</title>
        <authorList>
            <consortium name="Tomato Genome Consortium"/>
        </authorList>
    </citation>
    <scope>NUCLEOTIDE SEQUENCE [LARGE SCALE GENOMIC DNA]</scope>
    <source>
        <strain evidence="1">cv. Heinz 1706</strain>
    </source>
</reference>
<dbReference type="InParanoid" id="A0A3Q7JQH0"/>
<evidence type="ECO:0000313" key="2">
    <source>
        <dbReference type="Proteomes" id="UP000004994"/>
    </source>
</evidence>
<name>A0A3Q7JQH0_SOLLC</name>
<dbReference type="Gramene" id="Solyc11g072370.1.1">
    <property type="protein sequence ID" value="Solyc11g072370.1.1.1"/>
    <property type="gene ID" value="Solyc11g072370.1"/>
</dbReference>
<keyword evidence="2" id="KW-1185">Reference proteome</keyword>
<dbReference type="Proteomes" id="UP000004994">
    <property type="component" value="Chromosome 11"/>
</dbReference>
<sequence>MSSIPYQLKVYENSLHFGIYSFPPVINSNLFQNQHFPPLSLSELTFQNCHKLQYLLVKGMRTSISSLSIYDCPSLKPLLELDKGEYWPKIAHISTINIDGEYQ</sequence>